<feature type="domain" description="YncI copper-binding" evidence="1">
    <location>
        <begin position="22"/>
        <end position="168"/>
    </location>
</feature>
<sequence length="180" mass="19546">MTPIQHLLTFGLAALLGHAQAHVTLEQGEAIAGSPYKAVFKVGHGCDGSATTRISVQLPAGFRGAKPQPKPGWTLAIRKDKLTTPYESHGKTISEDVVELVWTASSEASYLQDAWYDEFVLRGSLPETPGPLWFKVRQSCQQGEWFWAEQPASGSSTKGLKAPAVLLMLKKPEAAGEHQH</sequence>
<reference evidence="2" key="1">
    <citation type="submission" date="2023-09" db="EMBL/GenBank/DDBJ databases">
        <title>Paucibacter sp. APW11 Genome sequencing and assembly.</title>
        <authorList>
            <person name="Kim I."/>
        </authorList>
    </citation>
    <scope>NUCLEOTIDE SEQUENCE</scope>
    <source>
        <strain evidence="2">APW11</strain>
    </source>
</reference>
<dbReference type="EMBL" id="JAVXZY010000009">
    <property type="protein sequence ID" value="MDT9001402.1"/>
    <property type="molecule type" value="Genomic_DNA"/>
</dbReference>
<dbReference type="Proteomes" id="UP001246372">
    <property type="component" value="Unassembled WGS sequence"/>
</dbReference>
<dbReference type="Gene3D" id="2.60.40.2230">
    <property type="entry name" value="Uncharacterised protein YcnI-like PF07987, DUF1775"/>
    <property type="match status" value="1"/>
</dbReference>
<dbReference type="InterPro" id="IPR038507">
    <property type="entry name" value="YcnI-like_sf"/>
</dbReference>
<evidence type="ECO:0000313" key="2">
    <source>
        <dbReference type="EMBL" id="MDT9001402.1"/>
    </source>
</evidence>
<name>A0ABU3PH18_9BURK</name>
<dbReference type="InterPro" id="IPR012533">
    <property type="entry name" value="YcnI-copper_dom"/>
</dbReference>
<dbReference type="CDD" id="cd08545">
    <property type="entry name" value="YcnI_like"/>
    <property type="match status" value="1"/>
</dbReference>
<proteinExistence type="predicted"/>
<dbReference type="Pfam" id="PF07987">
    <property type="entry name" value="DUF1775"/>
    <property type="match status" value="1"/>
</dbReference>
<protein>
    <submittedName>
        <fullName evidence="2">YcnI family protein</fullName>
    </submittedName>
</protein>
<evidence type="ECO:0000313" key="3">
    <source>
        <dbReference type="Proteomes" id="UP001246372"/>
    </source>
</evidence>
<dbReference type="RefSeq" id="WP_315652289.1">
    <property type="nucleotide sequence ID" value="NZ_JAVXZY010000009.1"/>
</dbReference>
<evidence type="ECO:0000259" key="1">
    <source>
        <dbReference type="Pfam" id="PF07987"/>
    </source>
</evidence>
<gene>
    <name evidence="2" type="ORF">RQP53_19130</name>
</gene>
<organism evidence="2 3">
    <name type="scientific">Roseateles aquae</name>
    <dbReference type="NCBI Taxonomy" id="3077235"/>
    <lineage>
        <taxon>Bacteria</taxon>
        <taxon>Pseudomonadati</taxon>
        <taxon>Pseudomonadota</taxon>
        <taxon>Betaproteobacteria</taxon>
        <taxon>Burkholderiales</taxon>
        <taxon>Sphaerotilaceae</taxon>
        <taxon>Roseateles</taxon>
    </lineage>
</organism>
<keyword evidence="3" id="KW-1185">Reference proteome</keyword>
<accession>A0ABU3PH18</accession>
<comment type="caution">
    <text evidence="2">The sequence shown here is derived from an EMBL/GenBank/DDBJ whole genome shotgun (WGS) entry which is preliminary data.</text>
</comment>